<comment type="caution">
    <text evidence="2">The sequence shown here is derived from an EMBL/GenBank/DDBJ whole genome shotgun (WGS) entry which is preliminary data.</text>
</comment>
<name>A0A7C4PJU5_9CHLR</name>
<keyword evidence="2" id="KW-0808">Transferase</keyword>
<evidence type="ECO:0000313" key="2">
    <source>
        <dbReference type="EMBL" id="HGS20409.1"/>
    </source>
</evidence>
<evidence type="ECO:0000259" key="1">
    <source>
        <dbReference type="Pfam" id="PF00534"/>
    </source>
</evidence>
<dbReference type="PANTHER" id="PTHR12526:SF590">
    <property type="entry name" value="ALPHA-MALTOSE-1-PHOSPHATE SYNTHASE"/>
    <property type="match status" value="1"/>
</dbReference>
<protein>
    <submittedName>
        <fullName evidence="2">Glycosyltransferase family 1 protein</fullName>
    </submittedName>
</protein>
<dbReference type="CDD" id="cd03801">
    <property type="entry name" value="GT4_PimA-like"/>
    <property type="match status" value="1"/>
</dbReference>
<dbReference type="AlphaFoldDB" id="A0A7C4PJU5"/>
<gene>
    <name evidence="2" type="ORF">ENT37_00900</name>
</gene>
<dbReference type="Gene3D" id="3.40.50.2000">
    <property type="entry name" value="Glycogen Phosphorylase B"/>
    <property type="match status" value="2"/>
</dbReference>
<reference evidence="2" key="1">
    <citation type="journal article" date="2020" name="mSystems">
        <title>Genome- and Community-Level Interaction Insights into Carbon Utilization and Element Cycling Functions of Hydrothermarchaeota in Hydrothermal Sediment.</title>
        <authorList>
            <person name="Zhou Z."/>
            <person name="Liu Y."/>
            <person name="Xu W."/>
            <person name="Pan J."/>
            <person name="Luo Z.H."/>
            <person name="Li M."/>
        </authorList>
    </citation>
    <scope>NUCLEOTIDE SEQUENCE [LARGE SCALE GENOMIC DNA]</scope>
    <source>
        <strain evidence="2">SpSt-573</strain>
    </source>
</reference>
<feature type="domain" description="Glycosyl transferase family 1" evidence="1">
    <location>
        <begin position="214"/>
        <end position="313"/>
    </location>
</feature>
<dbReference type="PANTHER" id="PTHR12526">
    <property type="entry name" value="GLYCOSYLTRANSFERASE"/>
    <property type="match status" value="1"/>
</dbReference>
<organism evidence="2">
    <name type="scientific">Anaerolinea thermolimosa</name>
    <dbReference type="NCBI Taxonomy" id="229919"/>
    <lineage>
        <taxon>Bacteria</taxon>
        <taxon>Bacillati</taxon>
        <taxon>Chloroflexota</taxon>
        <taxon>Anaerolineae</taxon>
        <taxon>Anaerolineales</taxon>
        <taxon>Anaerolineaceae</taxon>
        <taxon>Anaerolinea</taxon>
    </lineage>
</organism>
<dbReference type="GO" id="GO:0016757">
    <property type="term" value="F:glycosyltransferase activity"/>
    <property type="evidence" value="ECO:0007669"/>
    <property type="project" value="InterPro"/>
</dbReference>
<dbReference type="SUPFAM" id="SSF53756">
    <property type="entry name" value="UDP-Glycosyltransferase/glycogen phosphorylase"/>
    <property type="match status" value="1"/>
</dbReference>
<dbReference type="EMBL" id="DSYK01000044">
    <property type="protein sequence ID" value="HGS20409.1"/>
    <property type="molecule type" value="Genomic_DNA"/>
</dbReference>
<accession>A0A7C4PJU5</accession>
<dbReference type="Pfam" id="PF00534">
    <property type="entry name" value="Glycos_transf_1"/>
    <property type="match status" value="1"/>
</dbReference>
<proteinExistence type="predicted"/>
<dbReference type="InterPro" id="IPR001296">
    <property type="entry name" value="Glyco_trans_1"/>
</dbReference>
<sequence>MNILCLVDFRPGQGDHWLWNYLPNAKDQVDFVVPPPALDWVHGPAKVLVYYPAFVWLGVQSWRWIAHHLCDVVLAWEGKNGLALACLRALLRRRWPKLVIAGYGHRGLATVFPWLIRFAMRYVDRVIVFTHWEAERLPPILGMEPARVVFCPLGSYDVQKVKPSIRLPFEYIYSGGRSYRDYRTLVQAMKEIACPLILNAAPGDMRRIPSRSNVLRYGMVSLESYWNLMNGSLFVVIPMRAVCFSAGLIAILNAMAAGKAIIATRIPASEDYIEDGETGLLVTAGSVSELHDAIAFLLENPDERARLGRNARRQFELFYTMEAFSERIHHLLEDVCRSA</sequence>